<feature type="signal peptide" evidence="2">
    <location>
        <begin position="1"/>
        <end position="18"/>
    </location>
</feature>
<feature type="transmembrane region" description="Helical" evidence="1">
    <location>
        <begin position="526"/>
        <end position="547"/>
    </location>
</feature>
<feature type="transmembrane region" description="Helical" evidence="1">
    <location>
        <begin position="225"/>
        <end position="244"/>
    </location>
</feature>
<evidence type="ECO:0000313" key="4">
    <source>
        <dbReference type="RefSeq" id="XP_013163255.1"/>
    </source>
</evidence>
<dbReference type="RefSeq" id="XP_013163255.1">
    <property type="nucleotide sequence ID" value="XM_013307801.1"/>
</dbReference>
<sequence>MWFSAFFCLLLVLNTCNGIIYHLNDSEHQRMPRLFDLDRYDSCLTSDHGLYCVLRVDLFADESNRLMNQIKEYSAYAAKHYNYTYIDRGVCITQTCKEFIKGRDLEKYIERNQVIEECLNTTMFKQYGLQANVTEIYNCDRHDDKVQIDDTDWIVAGVIVALVFLVLLGTLYDVMHNKISVSKNNMNNEEYYLLMNFSLRKNWNDLVSDESTDPRRNRLKGLRGVRSITNCLMILAHVAFINSAGFMDSPHAVEKTYESFQYHLLYNGLLIVQVFFLMSAFLQSYLMHLRSEVAPFQWSELPIIMFARWWRLSPTYAVLLAFSGTWLRHLGAGPLWRLYVGDSVVAQCRRYWPHHLLYINNYVAGDTACQLQTWHIAVDMQLFVVTMLVYMCTRGRGRGWHLALGLLLLVGLLGPPLHVWLQDLQALAMVTPEFFRRLAVTRTFRLLHILCHNNLTCYVVGLATGSLVYRLQKDNVDLSKYKRWGMLSWCLVPGIACLFLTGRVFYAEGAEVSGDVSGSVAWRALYSATHRLAMAAFVAMLVVTLTMRLCDSFSKLFEWRGWLVPSRLAYSVYLLHMNLVHMAIGLRTHLATVSPFYMLVTYFGIVVMSVLIALPFYLVVEAPLAGLLLSLLGHTQKTNTKQNKEKKIS</sequence>
<name>A0AAJ6Z1N5_PAPXU</name>
<evidence type="ECO:0000256" key="2">
    <source>
        <dbReference type="SAM" id="SignalP"/>
    </source>
</evidence>
<dbReference type="KEGG" id="pxu:106114542"/>
<dbReference type="InterPro" id="IPR002656">
    <property type="entry name" value="Acyl_transf_3_dom"/>
</dbReference>
<dbReference type="PANTHER" id="PTHR11161">
    <property type="entry name" value="O-ACYLTRANSFERASE"/>
    <property type="match status" value="1"/>
</dbReference>
<dbReference type="InterPro" id="IPR052728">
    <property type="entry name" value="O2_lipid_transport_reg"/>
</dbReference>
<organism evidence="4">
    <name type="scientific">Papilio xuthus</name>
    <name type="common">Asian swallowtail butterfly</name>
    <dbReference type="NCBI Taxonomy" id="66420"/>
    <lineage>
        <taxon>Eukaryota</taxon>
        <taxon>Metazoa</taxon>
        <taxon>Ecdysozoa</taxon>
        <taxon>Arthropoda</taxon>
        <taxon>Hexapoda</taxon>
        <taxon>Insecta</taxon>
        <taxon>Pterygota</taxon>
        <taxon>Neoptera</taxon>
        <taxon>Endopterygota</taxon>
        <taxon>Lepidoptera</taxon>
        <taxon>Glossata</taxon>
        <taxon>Ditrysia</taxon>
        <taxon>Papilionoidea</taxon>
        <taxon>Papilionidae</taxon>
        <taxon>Papilioninae</taxon>
        <taxon>Papilio</taxon>
    </lineage>
</organism>
<dbReference type="GeneID" id="106114542"/>
<feature type="transmembrane region" description="Helical" evidence="1">
    <location>
        <begin position="484"/>
        <end position="506"/>
    </location>
</feature>
<feature type="transmembrane region" description="Helical" evidence="1">
    <location>
        <begin position="264"/>
        <end position="288"/>
    </location>
</feature>
<feature type="transmembrane region" description="Helical" evidence="1">
    <location>
        <begin position="596"/>
        <end position="620"/>
    </location>
</feature>
<feature type="chain" id="PRO_5042528370" evidence="2">
    <location>
        <begin position="19"/>
        <end position="649"/>
    </location>
</feature>
<feature type="domain" description="Acyltransferase 3" evidence="3">
    <location>
        <begin position="221"/>
        <end position="615"/>
    </location>
</feature>
<dbReference type="Pfam" id="PF01757">
    <property type="entry name" value="Acyl_transf_3"/>
    <property type="match status" value="1"/>
</dbReference>
<dbReference type="PANTHER" id="PTHR11161:SF22">
    <property type="entry name" value="ACYLTRANSFERASE 3 DOMAIN-CONTAINING PROTEIN-RELATED"/>
    <property type="match status" value="1"/>
</dbReference>
<protein>
    <submittedName>
        <fullName evidence="4">Nose resistant to fluoxetine protein 6-like</fullName>
    </submittedName>
</protein>
<feature type="transmembrane region" description="Helical" evidence="1">
    <location>
        <begin position="446"/>
        <end position="472"/>
    </location>
</feature>
<keyword evidence="1" id="KW-1133">Transmembrane helix</keyword>
<dbReference type="AlphaFoldDB" id="A0AAJ6Z1N5"/>
<keyword evidence="1" id="KW-0812">Transmembrane</keyword>
<evidence type="ECO:0000256" key="1">
    <source>
        <dbReference type="SAM" id="Phobius"/>
    </source>
</evidence>
<keyword evidence="2" id="KW-0732">Signal</keyword>
<dbReference type="Proteomes" id="UP000694872">
    <property type="component" value="Unplaced"/>
</dbReference>
<feature type="transmembrane region" description="Helical" evidence="1">
    <location>
        <begin position="400"/>
        <end position="421"/>
    </location>
</feature>
<feature type="transmembrane region" description="Helical" evidence="1">
    <location>
        <begin position="153"/>
        <end position="174"/>
    </location>
</feature>
<feature type="transmembrane region" description="Helical" evidence="1">
    <location>
        <begin position="568"/>
        <end position="590"/>
    </location>
</feature>
<dbReference type="GO" id="GO:0016747">
    <property type="term" value="F:acyltransferase activity, transferring groups other than amino-acyl groups"/>
    <property type="evidence" value="ECO:0007669"/>
    <property type="project" value="InterPro"/>
</dbReference>
<proteinExistence type="predicted"/>
<reference evidence="4" key="1">
    <citation type="submission" date="2025-08" db="UniProtKB">
        <authorList>
            <consortium name="RefSeq"/>
        </authorList>
    </citation>
    <scope>IDENTIFICATION</scope>
</reference>
<gene>
    <name evidence="4" type="primary">LOC106114542</name>
</gene>
<accession>A0AAJ6Z1N5</accession>
<keyword evidence="1" id="KW-0472">Membrane</keyword>
<evidence type="ECO:0000259" key="3">
    <source>
        <dbReference type="Pfam" id="PF01757"/>
    </source>
</evidence>